<keyword evidence="2" id="KW-1185">Reference proteome</keyword>
<dbReference type="Proteomes" id="UP000494363">
    <property type="component" value="Unassembled WGS sequence"/>
</dbReference>
<sequence>MAERGISVDHSPCIVGRPSCCRCWGKRFATTNAPSARAGAWMKPTPKSRLWKYLQDPADEVPEQYHRAGPSRDQAAYPLNARVQEFPVCTHPAQWHRGGSHDRRGADERQWRPAIFCRAVLFVDTISIPIHIRFCLTCHCYRDKAPPTRRIPGNASRRVRRRWSPAPAPCPRLRQDGGLAIPAAARDRTATCS</sequence>
<accession>A0A6J5FCU0</accession>
<name>A0A6J5FCU0_9BURK</name>
<proteinExistence type="predicted"/>
<evidence type="ECO:0000313" key="2">
    <source>
        <dbReference type="Proteomes" id="UP000494363"/>
    </source>
</evidence>
<reference evidence="1 2" key="1">
    <citation type="submission" date="2020-04" db="EMBL/GenBank/DDBJ databases">
        <authorList>
            <person name="De Canck E."/>
        </authorList>
    </citation>
    <scope>NUCLEOTIDE SEQUENCE [LARGE SCALE GENOMIC DNA]</scope>
    <source>
        <strain evidence="1 2">LMG 29542</strain>
    </source>
</reference>
<evidence type="ECO:0000313" key="1">
    <source>
        <dbReference type="EMBL" id="CAB3775086.1"/>
    </source>
</evidence>
<protein>
    <submittedName>
        <fullName evidence="1">Uncharacterized protein</fullName>
    </submittedName>
</protein>
<gene>
    <name evidence="1" type="ORF">LMG29542_08468</name>
</gene>
<organism evidence="1 2">
    <name type="scientific">Paraburkholderia humisilvae</name>
    <dbReference type="NCBI Taxonomy" id="627669"/>
    <lineage>
        <taxon>Bacteria</taxon>
        <taxon>Pseudomonadati</taxon>
        <taxon>Pseudomonadota</taxon>
        <taxon>Betaproteobacteria</taxon>
        <taxon>Burkholderiales</taxon>
        <taxon>Burkholderiaceae</taxon>
        <taxon>Paraburkholderia</taxon>
    </lineage>
</organism>
<dbReference type="AlphaFoldDB" id="A0A6J5FCU0"/>
<dbReference type="EMBL" id="CADIKH010000254">
    <property type="protein sequence ID" value="CAB3775086.1"/>
    <property type="molecule type" value="Genomic_DNA"/>
</dbReference>